<evidence type="ECO:0000313" key="8">
    <source>
        <dbReference type="EMBL" id="AZS28091.1"/>
    </source>
</evidence>
<evidence type="ECO:0000256" key="2">
    <source>
        <dbReference type="ARBA" id="ARBA00006275"/>
    </source>
</evidence>
<dbReference type="SUPFAM" id="SSF48452">
    <property type="entry name" value="TPR-like"/>
    <property type="match status" value="1"/>
</dbReference>
<dbReference type="InterPro" id="IPR033985">
    <property type="entry name" value="SusD-like_N"/>
</dbReference>
<gene>
    <name evidence="8" type="ORF">D8S85_00030</name>
</gene>
<dbReference type="InterPro" id="IPR012944">
    <property type="entry name" value="SusD_RagB_dom"/>
</dbReference>
<feature type="domain" description="RagB/SusD" evidence="6">
    <location>
        <begin position="354"/>
        <end position="440"/>
    </location>
</feature>
<organism evidence="8 9">
    <name type="scientific">Butyricimonas faecalis</name>
    <dbReference type="NCBI Taxonomy" id="2093856"/>
    <lineage>
        <taxon>Bacteria</taxon>
        <taxon>Pseudomonadati</taxon>
        <taxon>Bacteroidota</taxon>
        <taxon>Bacteroidia</taxon>
        <taxon>Bacteroidales</taxon>
        <taxon>Odoribacteraceae</taxon>
        <taxon>Butyricimonas</taxon>
    </lineage>
</organism>
<comment type="subcellular location">
    <subcellularLocation>
        <location evidence="1">Cell outer membrane</location>
    </subcellularLocation>
</comment>
<name>A0A3S9VNR3_9BACT</name>
<evidence type="ECO:0000313" key="9">
    <source>
        <dbReference type="Proteomes" id="UP000270673"/>
    </source>
</evidence>
<dbReference type="OrthoDB" id="727588at2"/>
<dbReference type="AlphaFoldDB" id="A0A3S9VNR3"/>
<keyword evidence="5" id="KW-0998">Cell outer membrane</keyword>
<dbReference type="GO" id="GO:0009279">
    <property type="term" value="C:cell outer membrane"/>
    <property type="evidence" value="ECO:0007669"/>
    <property type="project" value="UniProtKB-SubCell"/>
</dbReference>
<dbReference type="Gene3D" id="1.25.40.900">
    <property type="match status" value="1"/>
</dbReference>
<reference evidence="8 9" key="1">
    <citation type="submission" date="2018-10" db="EMBL/GenBank/DDBJ databases">
        <title>Butyricimonas faecalis sp. nov., isolated from human faeces and emended description of the genus Butyricimonas.</title>
        <authorList>
            <person name="Le Roy T."/>
            <person name="Van der Smissen P."/>
            <person name="Paquot A."/>
            <person name="Delzenne N."/>
            <person name="Muccioli G."/>
            <person name="Collet J.-F."/>
            <person name="Cani P.D."/>
        </authorList>
    </citation>
    <scope>NUCLEOTIDE SEQUENCE [LARGE SCALE GENOMIC DNA]</scope>
    <source>
        <strain evidence="8 9">H184</strain>
    </source>
</reference>
<proteinExistence type="inferred from homology"/>
<evidence type="ECO:0000256" key="1">
    <source>
        <dbReference type="ARBA" id="ARBA00004442"/>
    </source>
</evidence>
<dbReference type="Pfam" id="PF07980">
    <property type="entry name" value="SusD_RagB"/>
    <property type="match status" value="1"/>
</dbReference>
<evidence type="ECO:0000259" key="7">
    <source>
        <dbReference type="Pfam" id="PF14322"/>
    </source>
</evidence>
<dbReference type="Gene3D" id="1.25.40.390">
    <property type="match status" value="1"/>
</dbReference>
<accession>A0A3S9VNR3</accession>
<dbReference type="KEGG" id="buy:D8S85_00030"/>
<evidence type="ECO:0000259" key="6">
    <source>
        <dbReference type="Pfam" id="PF07980"/>
    </source>
</evidence>
<comment type="similarity">
    <text evidence="2">Belongs to the SusD family.</text>
</comment>
<dbReference type="InterPro" id="IPR011990">
    <property type="entry name" value="TPR-like_helical_dom_sf"/>
</dbReference>
<evidence type="ECO:0000256" key="4">
    <source>
        <dbReference type="ARBA" id="ARBA00023136"/>
    </source>
</evidence>
<sequence length="472" mass="53723">MKKLINKSIILSLVVALTACNDWLNVSPKTDMKAEDLFSTEAGFRDALIGVYALMATSNLYGKNLSYGYLDVLAQYYTSPRSNTSTGYEHNLKNAAAYNYTESDEESRILSIWSSHFSAIANINQALLFIDENREVFTSEDIHHIYKGEFLALRALLHFNILRLFAPSPMMDNQNGLNALAIPYVEQYTNIAQPQLTVKEVLEKVVKDLLAAKDLMKEREIFNEFDSSSPMYKRNQRMNYYAVTALLARVYLYENEKEAALTEVKKIIGEVDGENPTSYTLATSGATATNPMFQSELIFTLDVQKLKDLSENSFSETSLSDVLLVSEKGKQTIFTASGLESDFRSSWLTATSNGKEYVLTKYNNMNYIPLFKLSELYLIAAECADGEDAYWYLNQLRNHRGLSSIEHTKDIESYIYQEYRREFLGEGQLFFYYKRKLYDTVGAEDNVGIEDLKAVYNLPIPTSEIDFGNIKN</sequence>
<evidence type="ECO:0000256" key="5">
    <source>
        <dbReference type="ARBA" id="ARBA00023237"/>
    </source>
</evidence>
<dbReference type="Pfam" id="PF14322">
    <property type="entry name" value="SusD-like_3"/>
    <property type="match status" value="1"/>
</dbReference>
<dbReference type="EMBL" id="CP032819">
    <property type="protein sequence ID" value="AZS28091.1"/>
    <property type="molecule type" value="Genomic_DNA"/>
</dbReference>
<keyword evidence="3" id="KW-0732">Signal</keyword>
<evidence type="ECO:0000256" key="3">
    <source>
        <dbReference type="ARBA" id="ARBA00022729"/>
    </source>
</evidence>
<dbReference type="RefSeq" id="WP_106624240.1">
    <property type="nucleotide sequence ID" value="NZ_CP032819.1"/>
</dbReference>
<keyword evidence="9" id="KW-1185">Reference proteome</keyword>
<feature type="domain" description="SusD-like N-terminal" evidence="7">
    <location>
        <begin position="22"/>
        <end position="252"/>
    </location>
</feature>
<dbReference type="Proteomes" id="UP000270673">
    <property type="component" value="Chromosome"/>
</dbReference>
<keyword evidence="4" id="KW-0472">Membrane</keyword>
<dbReference type="PROSITE" id="PS51257">
    <property type="entry name" value="PROKAR_LIPOPROTEIN"/>
    <property type="match status" value="1"/>
</dbReference>
<dbReference type="Gene3D" id="2.20.20.130">
    <property type="match status" value="1"/>
</dbReference>
<protein>
    <submittedName>
        <fullName evidence="8">RagB/SusD family nutrient uptake outer membrane protein</fullName>
    </submittedName>
</protein>